<dbReference type="AlphaFoldDB" id="A0A8J3AH38"/>
<proteinExistence type="predicted"/>
<dbReference type="EMBL" id="BMHB01000001">
    <property type="protein sequence ID" value="GGI13223.1"/>
    <property type="molecule type" value="Genomic_DNA"/>
</dbReference>
<evidence type="ECO:0000313" key="3">
    <source>
        <dbReference type="Proteomes" id="UP000626244"/>
    </source>
</evidence>
<reference evidence="3" key="1">
    <citation type="journal article" date="2019" name="Int. J. Syst. Evol. Microbiol.">
        <title>The Global Catalogue of Microorganisms (GCM) 10K type strain sequencing project: providing services to taxonomists for standard genome sequencing and annotation.</title>
        <authorList>
            <consortium name="The Broad Institute Genomics Platform"/>
            <consortium name="The Broad Institute Genome Sequencing Center for Infectious Disease"/>
            <person name="Wu L."/>
            <person name="Ma J."/>
        </authorList>
    </citation>
    <scope>NUCLEOTIDE SEQUENCE [LARGE SCALE GENOMIC DNA]</scope>
    <source>
        <strain evidence="3">CGMCC 1.14993</strain>
    </source>
</reference>
<keyword evidence="3" id="KW-1185">Reference proteome</keyword>
<feature type="transmembrane region" description="Helical" evidence="1">
    <location>
        <begin position="35"/>
        <end position="55"/>
    </location>
</feature>
<dbReference type="RefSeq" id="WP_087998080.1">
    <property type="nucleotide sequence ID" value="NZ_BMHB01000001.1"/>
</dbReference>
<gene>
    <name evidence="2" type="ORF">GCM10007380_16840</name>
</gene>
<keyword evidence="1" id="KW-0812">Transmembrane</keyword>
<sequence length="120" mass="13668">MKNLFHKIIAALISALLFSLLFAPVYMIALYISSIVYIVLGISWSYLVDLLVKVLRINTKYVFQFLMYVVAAIVLDLLANIKDFNPQSALSTLFISVPASLLYFHVLLFVNKYLSKKKNT</sequence>
<keyword evidence="1" id="KW-1133">Transmembrane helix</keyword>
<feature type="transmembrane region" description="Helical" evidence="1">
    <location>
        <begin position="9"/>
        <end position="29"/>
    </location>
</feature>
<comment type="caution">
    <text evidence="2">The sequence shown here is derived from an EMBL/GenBank/DDBJ whole genome shotgun (WGS) entry which is preliminary data.</text>
</comment>
<feature type="transmembrane region" description="Helical" evidence="1">
    <location>
        <begin position="62"/>
        <end position="81"/>
    </location>
</feature>
<feature type="transmembrane region" description="Helical" evidence="1">
    <location>
        <begin position="93"/>
        <end position="114"/>
    </location>
</feature>
<evidence type="ECO:0000256" key="1">
    <source>
        <dbReference type="SAM" id="Phobius"/>
    </source>
</evidence>
<evidence type="ECO:0000313" key="2">
    <source>
        <dbReference type="EMBL" id="GGI13223.1"/>
    </source>
</evidence>
<accession>A0A8J3AH38</accession>
<name>A0A8J3AH38_9BACI</name>
<protein>
    <submittedName>
        <fullName evidence="2">Uncharacterized protein</fullName>
    </submittedName>
</protein>
<organism evidence="2 3">
    <name type="scientific">Gottfriedia solisilvae</name>
    <dbReference type="NCBI Taxonomy" id="1516104"/>
    <lineage>
        <taxon>Bacteria</taxon>
        <taxon>Bacillati</taxon>
        <taxon>Bacillota</taxon>
        <taxon>Bacilli</taxon>
        <taxon>Bacillales</taxon>
        <taxon>Bacillaceae</taxon>
        <taxon>Gottfriedia</taxon>
    </lineage>
</organism>
<dbReference type="Proteomes" id="UP000626244">
    <property type="component" value="Unassembled WGS sequence"/>
</dbReference>
<keyword evidence="1" id="KW-0472">Membrane</keyword>